<evidence type="ECO:0000256" key="1">
    <source>
        <dbReference type="SAM" id="Phobius"/>
    </source>
</evidence>
<dbReference type="EMBL" id="CP021780">
    <property type="protein sequence ID" value="ASA24866.1"/>
    <property type="molecule type" value="Genomic_DNA"/>
</dbReference>
<dbReference type="RefSeq" id="WP_087918835.1">
    <property type="nucleotide sequence ID" value="NZ_CP021780.1"/>
</dbReference>
<feature type="transmembrane region" description="Helical" evidence="1">
    <location>
        <begin position="138"/>
        <end position="160"/>
    </location>
</feature>
<dbReference type="KEGG" id="pdh:B9T62_31380"/>
<dbReference type="Pfam" id="PF12730">
    <property type="entry name" value="ABC2_membrane_4"/>
    <property type="match status" value="1"/>
</dbReference>
<feature type="transmembrane region" description="Helical" evidence="1">
    <location>
        <begin position="18"/>
        <end position="37"/>
    </location>
</feature>
<dbReference type="OrthoDB" id="2878488at2"/>
<dbReference type="Proteomes" id="UP000249890">
    <property type="component" value="Chromosome"/>
</dbReference>
<keyword evidence="1" id="KW-0472">Membrane</keyword>
<sequence length="244" mass="27849">MSILIRNELLKLKRLKSVYVIFILSFLPYAINTAGLLMTNKDITAGRYYFFVFNQYAILFPTIIFTFTGFFFYTEFKNRTMLNWISYPFHTFQLIFSKMISTFILLLFLSLLNHIVLLATQWMAFGKGITFNDVGSSLLTSTLFSTLCLLIIPVAAFLVLTTKSIIGVMIAGVASIFITTILLGADISIYFPFSYIYRLSIQFYDSSFGYSTQRVKMWGALILAAYVGLSTAGLYLYSKKSRVY</sequence>
<keyword evidence="3" id="KW-1185">Reference proteome</keyword>
<reference evidence="2 3" key="1">
    <citation type="submission" date="2017-06" db="EMBL/GenBank/DDBJ databases">
        <title>Complete genome sequence of Paenibacillus donghaensis KCTC 13049T isolated from East Sea sediment, South Korea.</title>
        <authorList>
            <person name="Jung B.K."/>
            <person name="Hong S.-J."/>
            <person name="Shin J.-H."/>
        </authorList>
    </citation>
    <scope>NUCLEOTIDE SEQUENCE [LARGE SCALE GENOMIC DNA]</scope>
    <source>
        <strain evidence="2 3">KCTC 13049</strain>
    </source>
</reference>
<organism evidence="2 3">
    <name type="scientific">Paenibacillus donghaensis</name>
    <dbReference type="NCBI Taxonomy" id="414771"/>
    <lineage>
        <taxon>Bacteria</taxon>
        <taxon>Bacillati</taxon>
        <taxon>Bacillota</taxon>
        <taxon>Bacilli</taxon>
        <taxon>Bacillales</taxon>
        <taxon>Paenibacillaceae</taxon>
        <taxon>Paenibacillus</taxon>
    </lineage>
</organism>
<dbReference type="AlphaFoldDB" id="A0A2Z2KDR2"/>
<feature type="transmembrane region" description="Helical" evidence="1">
    <location>
        <begin position="94"/>
        <end position="118"/>
    </location>
</feature>
<evidence type="ECO:0000313" key="3">
    <source>
        <dbReference type="Proteomes" id="UP000249890"/>
    </source>
</evidence>
<name>A0A2Z2KDR2_9BACL</name>
<gene>
    <name evidence="2" type="ORF">B9T62_31380</name>
</gene>
<proteinExistence type="predicted"/>
<keyword evidence="1" id="KW-1133">Transmembrane helix</keyword>
<feature type="transmembrane region" description="Helical" evidence="1">
    <location>
        <begin position="49"/>
        <end position="73"/>
    </location>
</feature>
<accession>A0A2Z2KDR2</accession>
<keyword evidence="1" id="KW-0812">Transmembrane</keyword>
<feature type="transmembrane region" description="Helical" evidence="1">
    <location>
        <begin position="167"/>
        <end position="197"/>
    </location>
</feature>
<protein>
    <submittedName>
        <fullName evidence="2">ABC transporter permease</fullName>
    </submittedName>
</protein>
<feature type="transmembrane region" description="Helical" evidence="1">
    <location>
        <begin position="217"/>
        <end position="237"/>
    </location>
</feature>
<evidence type="ECO:0000313" key="2">
    <source>
        <dbReference type="EMBL" id="ASA24866.1"/>
    </source>
</evidence>